<evidence type="ECO:0000259" key="12">
    <source>
        <dbReference type="PROSITE" id="PS52019"/>
    </source>
</evidence>
<evidence type="ECO:0000313" key="13">
    <source>
        <dbReference type="EMBL" id="CAK4031885.1"/>
    </source>
</evidence>
<dbReference type="GO" id="GO:0004312">
    <property type="term" value="F:fatty acid synthase activity"/>
    <property type="evidence" value="ECO:0007669"/>
    <property type="project" value="TreeGrafter"/>
</dbReference>
<dbReference type="SMART" id="SM00823">
    <property type="entry name" value="PKS_PP"/>
    <property type="match status" value="1"/>
</dbReference>
<dbReference type="InterPro" id="IPR049900">
    <property type="entry name" value="PKS_mFAS_DH"/>
</dbReference>
<comment type="caution">
    <text evidence="13">The sequence shown here is derived from an EMBL/GenBank/DDBJ whole genome shotgun (WGS) entry which is preliminary data.</text>
</comment>
<dbReference type="SMART" id="SM00826">
    <property type="entry name" value="PKS_DH"/>
    <property type="match status" value="1"/>
</dbReference>
<feature type="domain" description="Ketosynthase family 3 (KS3)" evidence="11">
    <location>
        <begin position="5"/>
        <end position="428"/>
    </location>
</feature>
<dbReference type="InterPro" id="IPR029063">
    <property type="entry name" value="SAM-dependent_MTases_sf"/>
</dbReference>
<gene>
    <name evidence="13" type="ORF">LECACI_7A007043</name>
</gene>
<feature type="domain" description="PKS/mFAS DH" evidence="12">
    <location>
        <begin position="987"/>
        <end position="1311"/>
    </location>
</feature>
<dbReference type="Gene3D" id="3.40.50.720">
    <property type="entry name" value="NAD(P)-binding Rossmann-like Domain"/>
    <property type="match status" value="2"/>
</dbReference>
<dbReference type="InterPro" id="IPR018201">
    <property type="entry name" value="Ketoacyl_synth_AS"/>
</dbReference>
<dbReference type="SUPFAM" id="SSF51735">
    <property type="entry name" value="NAD(P)-binding Rossmann-fold domains"/>
    <property type="match status" value="2"/>
</dbReference>
<proteinExistence type="predicted"/>
<dbReference type="GO" id="GO:0016491">
    <property type="term" value="F:oxidoreductase activity"/>
    <property type="evidence" value="ECO:0007669"/>
    <property type="project" value="UniProtKB-KW"/>
</dbReference>
<evidence type="ECO:0000259" key="10">
    <source>
        <dbReference type="PROSITE" id="PS50075"/>
    </source>
</evidence>
<accession>A0AAI9EDB3</accession>
<dbReference type="Gene3D" id="3.90.180.10">
    <property type="entry name" value="Medium-chain alcohol dehydrogenases, catalytic domain"/>
    <property type="match status" value="1"/>
</dbReference>
<dbReference type="SMART" id="SM00825">
    <property type="entry name" value="PKS_KS"/>
    <property type="match status" value="1"/>
</dbReference>
<dbReference type="InterPro" id="IPR049552">
    <property type="entry name" value="PKS_DH_N"/>
</dbReference>
<dbReference type="InterPro" id="IPR050091">
    <property type="entry name" value="PKS_NRPS_Biosynth_Enz"/>
</dbReference>
<feature type="domain" description="Carrier" evidence="10">
    <location>
        <begin position="2519"/>
        <end position="2596"/>
    </location>
</feature>
<feature type="active site" description="Proton donor; for dehydratase activity" evidence="8">
    <location>
        <position position="1220"/>
    </location>
</feature>
<dbReference type="InterPro" id="IPR016036">
    <property type="entry name" value="Malonyl_transacylase_ACP-bd"/>
</dbReference>
<dbReference type="InterPro" id="IPR011032">
    <property type="entry name" value="GroES-like_sf"/>
</dbReference>
<protein>
    <submittedName>
        <fullName evidence="13">Polyketide synthase</fullName>
    </submittedName>
</protein>
<dbReference type="SUPFAM" id="SSF47336">
    <property type="entry name" value="ACP-like"/>
    <property type="match status" value="1"/>
</dbReference>
<dbReference type="InterPro" id="IPR013968">
    <property type="entry name" value="PKS_KR"/>
</dbReference>
<dbReference type="InterPro" id="IPR020841">
    <property type="entry name" value="PKS_Beta-ketoAc_synthase_dom"/>
</dbReference>
<dbReference type="Gene3D" id="3.10.129.110">
    <property type="entry name" value="Polyketide synthase dehydratase"/>
    <property type="match status" value="1"/>
</dbReference>
<dbReference type="PROSITE" id="PS00606">
    <property type="entry name" value="KS3_1"/>
    <property type="match status" value="1"/>
</dbReference>
<dbReference type="GO" id="GO:0006633">
    <property type="term" value="P:fatty acid biosynthetic process"/>
    <property type="evidence" value="ECO:0007669"/>
    <property type="project" value="InterPro"/>
</dbReference>
<organism evidence="13 14">
    <name type="scientific">Lecanosticta acicola</name>
    <dbReference type="NCBI Taxonomy" id="111012"/>
    <lineage>
        <taxon>Eukaryota</taxon>
        <taxon>Fungi</taxon>
        <taxon>Dikarya</taxon>
        <taxon>Ascomycota</taxon>
        <taxon>Pezizomycotina</taxon>
        <taxon>Dothideomycetes</taxon>
        <taxon>Dothideomycetidae</taxon>
        <taxon>Mycosphaerellales</taxon>
        <taxon>Mycosphaerellaceae</taxon>
        <taxon>Lecanosticta</taxon>
    </lineage>
</organism>
<dbReference type="InterPro" id="IPR020807">
    <property type="entry name" value="PKS_DH"/>
</dbReference>
<dbReference type="SMART" id="SM00827">
    <property type="entry name" value="PKS_AT"/>
    <property type="match status" value="1"/>
</dbReference>
<dbReference type="CDD" id="cd02440">
    <property type="entry name" value="AdoMet_MTases"/>
    <property type="match status" value="1"/>
</dbReference>
<dbReference type="GO" id="GO:0004315">
    <property type="term" value="F:3-oxoacyl-[acyl-carrier-protein] synthase activity"/>
    <property type="evidence" value="ECO:0007669"/>
    <property type="project" value="InterPro"/>
</dbReference>
<dbReference type="Pfam" id="PF21089">
    <property type="entry name" value="PKS_DH_N"/>
    <property type="match status" value="1"/>
</dbReference>
<dbReference type="InterPro" id="IPR014030">
    <property type="entry name" value="Ketoacyl_synth_N"/>
</dbReference>
<keyword evidence="6" id="KW-0511">Multifunctional enzyme</keyword>
<feature type="region of interest" description="C-terminal hotdog fold" evidence="8">
    <location>
        <begin position="1152"/>
        <end position="1311"/>
    </location>
</feature>
<dbReference type="Pfam" id="PF00109">
    <property type="entry name" value="ketoacyl-synt"/>
    <property type="match status" value="1"/>
</dbReference>
<dbReference type="PANTHER" id="PTHR43775:SF29">
    <property type="entry name" value="ASPERFURANONE POLYKETIDE SYNTHASE AFOG-RELATED"/>
    <property type="match status" value="1"/>
</dbReference>
<dbReference type="SUPFAM" id="SSF53335">
    <property type="entry name" value="S-adenosyl-L-methionine-dependent methyltransferases"/>
    <property type="match status" value="1"/>
</dbReference>
<dbReference type="InterPro" id="IPR036291">
    <property type="entry name" value="NAD(P)-bd_dom_sf"/>
</dbReference>
<evidence type="ECO:0000256" key="7">
    <source>
        <dbReference type="ARBA" id="ARBA00023315"/>
    </source>
</evidence>
<feature type="region of interest" description="N-terminal hotdog fold" evidence="8">
    <location>
        <begin position="987"/>
        <end position="1123"/>
    </location>
</feature>
<evidence type="ECO:0000256" key="6">
    <source>
        <dbReference type="ARBA" id="ARBA00023268"/>
    </source>
</evidence>
<dbReference type="InterPro" id="IPR014043">
    <property type="entry name" value="Acyl_transferase_dom"/>
</dbReference>
<dbReference type="Gene3D" id="3.30.70.3290">
    <property type="match status" value="1"/>
</dbReference>
<dbReference type="Pfam" id="PF08240">
    <property type="entry name" value="ADH_N"/>
    <property type="match status" value="1"/>
</dbReference>
<dbReference type="InterPro" id="IPR032821">
    <property type="entry name" value="PKS_assoc"/>
</dbReference>
<evidence type="ECO:0000313" key="14">
    <source>
        <dbReference type="Proteomes" id="UP001296104"/>
    </source>
</evidence>
<evidence type="ECO:0000256" key="4">
    <source>
        <dbReference type="ARBA" id="ARBA00022857"/>
    </source>
</evidence>
<dbReference type="Pfam" id="PF16197">
    <property type="entry name" value="KAsynt_C_assoc"/>
    <property type="match status" value="1"/>
</dbReference>
<dbReference type="Gene3D" id="3.40.366.10">
    <property type="entry name" value="Malonyl-Coenzyme A Acyl Carrier Protein, domain 2"/>
    <property type="match status" value="1"/>
</dbReference>
<dbReference type="GO" id="GO:0031177">
    <property type="term" value="F:phosphopantetheine binding"/>
    <property type="evidence" value="ECO:0007669"/>
    <property type="project" value="InterPro"/>
</dbReference>
<dbReference type="Pfam" id="PF13602">
    <property type="entry name" value="ADH_zinc_N_2"/>
    <property type="match status" value="1"/>
</dbReference>
<feature type="active site" description="Proton acceptor; for dehydratase activity" evidence="8">
    <location>
        <position position="1019"/>
    </location>
</feature>
<evidence type="ECO:0000256" key="3">
    <source>
        <dbReference type="ARBA" id="ARBA00022679"/>
    </source>
</evidence>
<dbReference type="InterPro" id="IPR009081">
    <property type="entry name" value="PP-bd_ACP"/>
</dbReference>
<name>A0AAI9EDB3_9PEZI</name>
<dbReference type="InterPro" id="IPR013154">
    <property type="entry name" value="ADH-like_N"/>
</dbReference>
<dbReference type="SUPFAM" id="SSF52151">
    <property type="entry name" value="FabD/lysophospholipase-like"/>
    <property type="match status" value="1"/>
</dbReference>
<keyword evidence="7" id="KW-0012">Acyltransferase</keyword>
<keyword evidence="5" id="KW-0560">Oxidoreductase</keyword>
<dbReference type="PROSITE" id="PS52004">
    <property type="entry name" value="KS3_2"/>
    <property type="match status" value="1"/>
</dbReference>
<dbReference type="InterPro" id="IPR042104">
    <property type="entry name" value="PKS_dehydratase_sf"/>
</dbReference>
<dbReference type="GO" id="GO:0044550">
    <property type="term" value="P:secondary metabolite biosynthetic process"/>
    <property type="evidence" value="ECO:0007669"/>
    <property type="project" value="TreeGrafter"/>
</dbReference>
<dbReference type="Gene3D" id="1.10.1200.10">
    <property type="entry name" value="ACP-like"/>
    <property type="match status" value="1"/>
</dbReference>
<dbReference type="InterPro" id="IPR057326">
    <property type="entry name" value="KR_dom"/>
</dbReference>
<dbReference type="Pfam" id="PF00698">
    <property type="entry name" value="Acyl_transf_1"/>
    <property type="match status" value="1"/>
</dbReference>
<keyword evidence="4" id="KW-0521">NADP</keyword>
<dbReference type="Pfam" id="PF02801">
    <property type="entry name" value="Ketoacyl-synt_C"/>
    <property type="match status" value="1"/>
</dbReference>
<dbReference type="EMBL" id="CAVMBE010000054">
    <property type="protein sequence ID" value="CAK4031885.1"/>
    <property type="molecule type" value="Genomic_DNA"/>
</dbReference>
<dbReference type="Pfam" id="PF08659">
    <property type="entry name" value="KR"/>
    <property type="match status" value="1"/>
</dbReference>
<dbReference type="SUPFAM" id="SSF53901">
    <property type="entry name" value="Thiolase-like"/>
    <property type="match status" value="1"/>
</dbReference>
<dbReference type="Gene3D" id="3.40.47.10">
    <property type="match status" value="1"/>
</dbReference>
<dbReference type="InterPro" id="IPR049551">
    <property type="entry name" value="PKS_DH_C"/>
</dbReference>
<dbReference type="Pfam" id="PF14765">
    <property type="entry name" value="PS-DH"/>
    <property type="match status" value="1"/>
</dbReference>
<dbReference type="SUPFAM" id="SSF55048">
    <property type="entry name" value="Probable ACP-binding domain of malonyl-CoA ACP transacylase"/>
    <property type="match status" value="1"/>
</dbReference>
<dbReference type="SUPFAM" id="SSF50129">
    <property type="entry name" value="GroES-like"/>
    <property type="match status" value="1"/>
</dbReference>
<dbReference type="SMART" id="SM00822">
    <property type="entry name" value="PKS_KR"/>
    <property type="match status" value="1"/>
</dbReference>
<evidence type="ECO:0000256" key="1">
    <source>
        <dbReference type="ARBA" id="ARBA00022450"/>
    </source>
</evidence>
<dbReference type="PROSITE" id="PS52019">
    <property type="entry name" value="PKS_MFAS_DH"/>
    <property type="match status" value="1"/>
</dbReference>
<dbReference type="CDD" id="cd05195">
    <property type="entry name" value="enoyl_red"/>
    <property type="match status" value="1"/>
</dbReference>
<dbReference type="CDD" id="cd00833">
    <property type="entry name" value="PKS"/>
    <property type="match status" value="1"/>
</dbReference>
<dbReference type="SMART" id="SM00829">
    <property type="entry name" value="PKS_ER"/>
    <property type="match status" value="1"/>
</dbReference>
<dbReference type="InterPro" id="IPR016035">
    <property type="entry name" value="Acyl_Trfase/lysoPLipase"/>
</dbReference>
<dbReference type="InterPro" id="IPR001227">
    <property type="entry name" value="Ac_transferase_dom_sf"/>
</dbReference>
<evidence type="ECO:0000256" key="9">
    <source>
        <dbReference type="SAM" id="MobiDB-lite"/>
    </source>
</evidence>
<evidence type="ECO:0000256" key="2">
    <source>
        <dbReference type="ARBA" id="ARBA00022553"/>
    </source>
</evidence>
<reference evidence="13" key="1">
    <citation type="submission" date="2023-11" db="EMBL/GenBank/DDBJ databases">
        <authorList>
            <person name="Alioto T."/>
            <person name="Alioto T."/>
            <person name="Gomez Garrido J."/>
        </authorList>
    </citation>
    <scope>NUCLEOTIDE SEQUENCE</scope>
</reference>
<dbReference type="InterPro" id="IPR036736">
    <property type="entry name" value="ACP-like_sf"/>
</dbReference>
<evidence type="ECO:0000256" key="5">
    <source>
        <dbReference type="ARBA" id="ARBA00023002"/>
    </source>
</evidence>
<keyword evidence="14" id="KW-1185">Reference proteome</keyword>
<dbReference type="PANTHER" id="PTHR43775">
    <property type="entry name" value="FATTY ACID SYNTHASE"/>
    <property type="match status" value="1"/>
</dbReference>
<dbReference type="InterPro" id="IPR020806">
    <property type="entry name" value="PKS_PP-bd"/>
</dbReference>
<sequence length="2612" mass="283894">MIDATEPLAIIGLATRFPDDADSTENLWKFLLDKRCAHSPFPADKIGAGHYHPDPEHGGTFAVKGGHFLKEDSAYFDAPFFSITKGEAQSLDPQQRVVLENVYLALENGGLAMEKVAGSNTCVFVSGFNHDHLAILNSDPETTLRHRVTGLTNSMHSNRVSWFFDFRGPSVTIDTACSSSMAALHLGAQSLRTGESDMAVVTGVTIINYPGDVAGMSHQGFLSPDGRCFSFDHRANGFARGEGVGTVIVKRLSAALKDGDTIRAVVRGTGINQDGHTPGLTLPSSDAQSDLIKAAYASAGLDFDQTMFVEAHGTGTKQGDAIEARGIAQAFASRRKDKPLYVGSVKASIGHLEGAAGVAGIVKSVLALEHGIIPPQANFEKPNPKIRFDAWNLHIPRDPTPWPCDGLRRVSVNSFGVGGTNSHAILDDAYHFLKEHGLSGRHHTTTVVPSPKEIDKHAQRPSIEPDEMTNGESVNDSEASTIITNGHHSHRQWQLLDEIASPPQLVGISAFDEEGVRRSANAQAEHLAKNKRKYTQGPDLVRDFAFTMHKRSQLGWRSSLMAFHGPGLSESLSSQLTKPVRARGTLSVAFVFTGQGAQYAGMSRELHGYPVFRRSLEEASFFFRSLGAEWSLIDELSKSEEDTQIHEPWLAQPACTAIQVAMVDLLRSWNILPARVIGHSSGEIAAGYSAGKLNRESAWRVAYYRGIVSSTQTAVKGTMAAVALSQPDAQARLDELNKSGDGKAVVACINSQRNCTVSGDEHIVSRLCQTLQEESIFARKLNITKAYHSHHMEAIAKEYHAMLQNITPGEPNKTQMFSTVTGALAEEEVLNGEYWVKNLISPVRFSDGLSTTLFRAAQKGQASLKIDSSAGNVFVDTIVELGTHGALQSAIKDILASQPGASIITSHALLNRSKPGAESLLSTVGHLWSRGYPVNLQLVNESWDAGHAPRKPSLLVDLPGYVFNHSQKLWYESRLSRNHRLRKEPRHDLFGAPVADWNSEAPRWRNFLRLGEQPWLRDHLVTDSYVYPGVGYIIAAVEAMRQIAHQDLEITGFRLKEISIKRALIVPDGKEGVEVMLSMARVDESSVGVSSTWRRFQIDSYNPLGDEWIEHCTGYIAVDYDAPTGPVDGGREAGEEAKARKEQLLEAEARCQGSFDIERAYENMASNGLNFGPLFRNGSETTGTGSRGGAVLGKVTVPDVAKAMPKGHMSPHLIHPATMDSMMHFALGAIMDFLGGETLEGPAVPTFIEEVWMSADLHSEPGAQYRVHGRTKRVAFEKYDNDVLAWDAGSGDARVAILGIRATPLDSADQQVSLARELCHDLTWVPYLETITLADVQCNTRVSQAGDLTTEWVQRLQLATMLLVHDALQELNKADPPVVPEGHLARYLEWLEQLDKWMQEDQVSGMSKSDFDQVKDDAAAKKTLFNQIEGYKAEGRLAYRMGSNIVKVLKKEVDPLHLMFGQDDILDHVYADLVDLGDLPGQQAQFLQILADNRTNLRVLEIGAGTGSSTKAIIETLAPLAEDGRVLRSSVVQYTYTDISAAFFEKAREKLKAYHGIMDYKVLDAEKDVGMQGFDLGSYDLIVAQNVIHATADLKSTLTNLRKLMKPGGRFLIQEGMRQDYFWSALAFGQLPGWWLGSEGARRWSPFVPASEWNALLRASGFSGVELEMPNSLEPALHTQSLMLAGAIATADAASREGSWEETAIITSLPAVQTSDGLISRLRAGLATVLGTQKIAILHLDQLKDADLSRTLCISVVELERSALASPTVDEYEGIRRMLTVCKGLLWVTADDIQNPNFGMATGLLRTVRWERDLDGVNLVTLSIAEPKPDVEALSESIAGLCRIQFAGALTPQETNGEYTLTGGKLITTRLKDSAGANGFLASKFSTPKPVMMPWKDAGRPVKLSSASPGLLHKLEWVTDPVYNMPLDPTHVEIEIKAMGLNFRDLMIAMGEHMAISIGCEASGVISRVGPEVTDVKVGDRVAYITGLHNVGCFHTRGRVDQSVVTKIPDELSYEEAAGLPAVYVTVLYALRDVARLAQGERVLIHAAAGGVGQAAINYAKHILVEEHGILEDHIFSSRDLSFAKGVRRMTGGEGVDVVLNSLAGDALRASWALLAPFGRFIEIGKKDIQANSKLELRPLLHATSITCVDLVSMMSKRPLLVKRLTDDTVRLWSEGVVKPARPTTVWPLSKLQEGFQLLQSGKGVGKMVFVPQPDDIVPIVPAQPPQFQLNPDATYVLSGGLGGLGRSIAGWMAGRGARHFLFLSSSGTITAAVADMKSDLEASGCKVHIVKCDVSDAERLKVVLEESKTAMPPIKGLVQGAMKLQDSIFENMSYEAYMAAVNPKVPGSWNLHTLLPGDLDHFVMLSSATGILGNRGQSNYAAGNTFQDALAHHRRSRGLAASTIDVGAILSVGYVAEHAERVTINKGISVELERIREEELHAMIEYAMDSRHKAAAQIVTGLSNRDRYRKKGMPTPTFMDFPLFAHLNAQSVNGAASSGEDSSVAVETLLGVAKTLSEAASIVTDAVVAKLASLLSVSADDIDADKSVSANGIDSLVAMEFRTFLVRDVKADVPMLDIMGTSSIKVLSKKIASLSRAVAIGEEESKTEGSS</sequence>
<dbReference type="Proteomes" id="UP001296104">
    <property type="component" value="Unassembled WGS sequence"/>
</dbReference>
<evidence type="ECO:0000259" key="11">
    <source>
        <dbReference type="PROSITE" id="PS52004"/>
    </source>
</evidence>
<dbReference type="Gene3D" id="3.40.50.150">
    <property type="entry name" value="Vaccinia Virus protein VP39"/>
    <property type="match status" value="1"/>
</dbReference>
<keyword evidence="3" id="KW-0808">Transferase</keyword>
<keyword evidence="2" id="KW-0597">Phosphoprotein</keyword>
<evidence type="ECO:0000256" key="8">
    <source>
        <dbReference type="PROSITE-ProRule" id="PRU01363"/>
    </source>
</evidence>
<dbReference type="Pfam" id="PF23297">
    <property type="entry name" value="ACP_SdgA_C"/>
    <property type="match status" value="1"/>
</dbReference>
<dbReference type="InterPro" id="IPR013217">
    <property type="entry name" value="Methyltransf_12"/>
</dbReference>
<keyword evidence="1" id="KW-0596">Phosphopantetheine</keyword>
<dbReference type="InterPro" id="IPR014031">
    <property type="entry name" value="Ketoacyl_synth_C"/>
</dbReference>
<dbReference type="InterPro" id="IPR016039">
    <property type="entry name" value="Thiolase-like"/>
</dbReference>
<feature type="region of interest" description="Disordered" evidence="9">
    <location>
        <begin position="441"/>
        <end position="474"/>
    </location>
</feature>
<dbReference type="InterPro" id="IPR020843">
    <property type="entry name" value="ER"/>
</dbReference>
<dbReference type="PROSITE" id="PS50075">
    <property type="entry name" value="CARRIER"/>
    <property type="match status" value="1"/>
</dbReference>
<dbReference type="Pfam" id="PF08242">
    <property type="entry name" value="Methyltransf_12"/>
    <property type="match status" value="1"/>
</dbReference>